<evidence type="ECO:0000313" key="3">
    <source>
        <dbReference type="Proteomes" id="UP000585474"/>
    </source>
</evidence>
<feature type="region of interest" description="Disordered" evidence="1">
    <location>
        <begin position="1"/>
        <end position="48"/>
    </location>
</feature>
<accession>A0A7J0FA94</accession>
<gene>
    <name evidence="2" type="ORF">Acr_10g0010090</name>
</gene>
<evidence type="ECO:0000256" key="1">
    <source>
        <dbReference type="SAM" id="MobiDB-lite"/>
    </source>
</evidence>
<dbReference type="AlphaFoldDB" id="A0A7J0FA94"/>
<name>A0A7J0FA94_9ERIC</name>
<protein>
    <submittedName>
        <fullName evidence="2">High mobility group B3</fullName>
    </submittedName>
</protein>
<reference evidence="2 3" key="1">
    <citation type="submission" date="2019-07" db="EMBL/GenBank/DDBJ databases">
        <title>De Novo Assembly of kiwifruit Actinidia rufa.</title>
        <authorList>
            <person name="Sugita-Konishi S."/>
            <person name="Sato K."/>
            <person name="Mori E."/>
            <person name="Abe Y."/>
            <person name="Kisaki G."/>
            <person name="Hamano K."/>
            <person name="Suezawa K."/>
            <person name="Otani M."/>
            <person name="Fukuda T."/>
            <person name="Manabe T."/>
            <person name="Gomi K."/>
            <person name="Tabuchi M."/>
            <person name="Akimitsu K."/>
            <person name="Kataoka I."/>
        </authorList>
    </citation>
    <scope>NUCLEOTIDE SEQUENCE [LARGE SCALE GENOMIC DNA]</scope>
    <source>
        <strain evidence="3">cv. Fuchu</strain>
    </source>
</reference>
<feature type="compositionally biased region" description="Basic and acidic residues" evidence="1">
    <location>
        <begin position="1"/>
        <end position="12"/>
    </location>
</feature>
<evidence type="ECO:0000313" key="2">
    <source>
        <dbReference type="EMBL" id="GFY95624.1"/>
    </source>
</evidence>
<organism evidence="2 3">
    <name type="scientific">Actinidia rufa</name>
    <dbReference type="NCBI Taxonomy" id="165716"/>
    <lineage>
        <taxon>Eukaryota</taxon>
        <taxon>Viridiplantae</taxon>
        <taxon>Streptophyta</taxon>
        <taxon>Embryophyta</taxon>
        <taxon>Tracheophyta</taxon>
        <taxon>Spermatophyta</taxon>
        <taxon>Magnoliopsida</taxon>
        <taxon>eudicotyledons</taxon>
        <taxon>Gunneridae</taxon>
        <taxon>Pentapetalae</taxon>
        <taxon>asterids</taxon>
        <taxon>Ericales</taxon>
        <taxon>Actinidiaceae</taxon>
        <taxon>Actinidia</taxon>
    </lineage>
</organism>
<keyword evidence="3" id="KW-1185">Reference proteome</keyword>
<dbReference type="EMBL" id="BJWL01000010">
    <property type="protein sequence ID" value="GFY95624.1"/>
    <property type="molecule type" value="Genomic_DNA"/>
</dbReference>
<comment type="caution">
    <text evidence="2">The sequence shown here is derived from an EMBL/GenBank/DDBJ whole genome shotgun (WGS) entry which is preliminary data.</text>
</comment>
<dbReference type="Proteomes" id="UP000585474">
    <property type="component" value="Unassembled WGS sequence"/>
</dbReference>
<sequence length="85" mass="9521">MKGEKSKAETRISVKKRGIGSEKAGNKPAKKGKLANNPNKPKRPASAFFEQKFKKFVIDPGAAKDFERLFKPHRKSDEHVEQSPS</sequence>
<proteinExistence type="predicted"/>